<dbReference type="Pfam" id="PF10294">
    <property type="entry name" value="Methyltransf_16"/>
    <property type="match status" value="1"/>
</dbReference>
<dbReference type="OrthoDB" id="194386at2759"/>
<dbReference type="RefSeq" id="XP_022582609.1">
    <property type="nucleotide sequence ID" value="XM_022726333.1"/>
</dbReference>
<dbReference type="STRING" id="1073090.A0A1L9SLJ5"/>
<dbReference type="EMBL" id="KV878339">
    <property type="protein sequence ID" value="OJJ48099.1"/>
    <property type="molecule type" value="Genomic_DNA"/>
</dbReference>
<evidence type="ECO:0008006" key="3">
    <source>
        <dbReference type="Google" id="ProtNLM"/>
    </source>
</evidence>
<dbReference type="GeneID" id="34612797"/>
<accession>A0A1L9SLJ5</accession>
<organism evidence="1 2">
    <name type="scientific">Penicilliopsis zonata CBS 506.65</name>
    <dbReference type="NCBI Taxonomy" id="1073090"/>
    <lineage>
        <taxon>Eukaryota</taxon>
        <taxon>Fungi</taxon>
        <taxon>Dikarya</taxon>
        <taxon>Ascomycota</taxon>
        <taxon>Pezizomycotina</taxon>
        <taxon>Eurotiomycetes</taxon>
        <taxon>Eurotiomycetidae</taxon>
        <taxon>Eurotiales</taxon>
        <taxon>Aspergillaceae</taxon>
        <taxon>Penicilliopsis</taxon>
    </lineage>
</organism>
<dbReference type="GO" id="GO:0008757">
    <property type="term" value="F:S-adenosylmethionine-dependent methyltransferase activity"/>
    <property type="evidence" value="ECO:0007669"/>
    <property type="project" value="UniProtKB-ARBA"/>
</dbReference>
<dbReference type="PANTHER" id="PTHR14614">
    <property type="entry name" value="HEPATOCELLULAR CARCINOMA-ASSOCIATED ANTIGEN"/>
    <property type="match status" value="1"/>
</dbReference>
<sequence length="339" mass="37396">MADGASLDKLVAQYFQLVEPRELELPCSSRLVTPAVQRAIFERMFDDARVSPVPPAGYRSRVLKMIISQIEEAICNPEEDEILDDLMNCWSDLVAQPKPSSLQQAQELAYVKYTAPPHDGDDAARTVITLESRGLILGSGTTGFRTWEAALHLGTFLAIPAGAPIVRSKRVIELGAGTGFVSMFCAKHLGVESVVVTDREPALIENIRSCLARNGLDQGVCRPAIWDWGSPLRVTDDGHHDGDSDPLEFDVALGADLIYDVDLVPLLLSTIQDLFTTYRLKEFIISATLRNQDTFQTFLNACKSLNLTLEHIQFESPAGSQTGFFHSTSIPIEMYRIKA</sequence>
<name>A0A1L9SLJ5_9EURO</name>
<proteinExistence type="predicted"/>
<gene>
    <name evidence="1" type="ORF">ASPZODRAFT_157906</name>
</gene>
<dbReference type="PANTHER" id="PTHR14614:SF130">
    <property type="entry name" value="PROTEIN-LYSINE N-METHYLTRANSFERASE EEF2KMT"/>
    <property type="match status" value="1"/>
</dbReference>
<dbReference type="VEuPathDB" id="FungiDB:ASPZODRAFT_157906"/>
<dbReference type="AlphaFoldDB" id="A0A1L9SLJ5"/>
<evidence type="ECO:0000313" key="1">
    <source>
        <dbReference type="EMBL" id="OJJ48099.1"/>
    </source>
</evidence>
<dbReference type="InterPro" id="IPR019410">
    <property type="entry name" value="Methyltransf_16"/>
</dbReference>
<dbReference type="Proteomes" id="UP000184188">
    <property type="component" value="Unassembled WGS sequence"/>
</dbReference>
<dbReference type="GO" id="GO:0005737">
    <property type="term" value="C:cytoplasm"/>
    <property type="evidence" value="ECO:0007669"/>
    <property type="project" value="TreeGrafter"/>
</dbReference>
<dbReference type="Gene3D" id="3.40.50.150">
    <property type="entry name" value="Vaccinia Virus protein VP39"/>
    <property type="match status" value="1"/>
</dbReference>
<protein>
    <recommendedName>
        <fullName evidence="3">FAM86 N-terminal domain-containing protein</fullName>
    </recommendedName>
</protein>
<evidence type="ECO:0000313" key="2">
    <source>
        <dbReference type="Proteomes" id="UP000184188"/>
    </source>
</evidence>
<dbReference type="SUPFAM" id="SSF53335">
    <property type="entry name" value="S-adenosyl-L-methionine-dependent methyltransferases"/>
    <property type="match status" value="1"/>
</dbReference>
<reference evidence="2" key="1">
    <citation type="journal article" date="2017" name="Genome Biol.">
        <title>Comparative genomics reveals high biological diversity and specific adaptations in the industrially and medically important fungal genus Aspergillus.</title>
        <authorList>
            <person name="de Vries R.P."/>
            <person name="Riley R."/>
            <person name="Wiebenga A."/>
            <person name="Aguilar-Osorio G."/>
            <person name="Amillis S."/>
            <person name="Uchima C.A."/>
            <person name="Anderluh G."/>
            <person name="Asadollahi M."/>
            <person name="Askin M."/>
            <person name="Barry K."/>
            <person name="Battaglia E."/>
            <person name="Bayram O."/>
            <person name="Benocci T."/>
            <person name="Braus-Stromeyer S.A."/>
            <person name="Caldana C."/>
            <person name="Canovas D."/>
            <person name="Cerqueira G.C."/>
            <person name="Chen F."/>
            <person name="Chen W."/>
            <person name="Choi C."/>
            <person name="Clum A."/>
            <person name="Dos Santos R.A."/>
            <person name="Damasio A.R."/>
            <person name="Diallinas G."/>
            <person name="Emri T."/>
            <person name="Fekete E."/>
            <person name="Flipphi M."/>
            <person name="Freyberg S."/>
            <person name="Gallo A."/>
            <person name="Gournas C."/>
            <person name="Habgood R."/>
            <person name="Hainaut M."/>
            <person name="Harispe M.L."/>
            <person name="Henrissat B."/>
            <person name="Hilden K.S."/>
            <person name="Hope R."/>
            <person name="Hossain A."/>
            <person name="Karabika E."/>
            <person name="Karaffa L."/>
            <person name="Karanyi Z."/>
            <person name="Krasevec N."/>
            <person name="Kuo A."/>
            <person name="Kusch H."/>
            <person name="LaButti K."/>
            <person name="Lagendijk E.L."/>
            <person name="Lapidus A."/>
            <person name="Levasseur A."/>
            <person name="Lindquist E."/>
            <person name="Lipzen A."/>
            <person name="Logrieco A.F."/>
            <person name="MacCabe A."/>
            <person name="Maekelae M.R."/>
            <person name="Malavazi I."/>
            <person name="Melin P."/>
            <person name="Meyer V."/>
            <person name="Mielnichuk N."/>
            <person name="Miskei M."/>
            <person name="Molnar A.P."/>
            <person name="Mule G."/>
            <person name="Ngan C.Y."/>
            <person name="Orejas M."/>
            <person name="Orosz E."/>
            <person name="Ouedraogo J.P."/>
            <person name="Overkamp K.M."/>
            <person name="Park H.-S."/>
            <person name="Perrone G."/>
            <person name="Piumi F."/>
            <person name="Punt P.J."/>
            <person name="Ram A.F."/>
            <person name="Ramon A."/>
            <person name="Rauscher S."/>
            <person name="Record E."/>
            <person name="Riano-Pachon D.M."/>
            <person name="Robert V."/>
            <person name="Roehrig J."/>
            <person name="Ruller R."/>
            <person name="Salamov A."/>
            <person name="Salih N.S."/>
            <person name="Samson R.A."/>
            <person name="Sandor E."/>
            <person name="Sanguinetti M."/>
            <person name="Schuetze T."/>
            <person name="Sepcic K."/>
            <person name="Shelest E."/>
            <person name="Sherlock G."/>
            <person name="Sophianopoulou V."/>
            <person name="Squina F.M."/>
            <person name="Sun H."/>
            <person name="Susca A."/>
            <person name="Todd R.B."/>
            <person name="Tsang A."/>
            <person name="Unkles S.E."/>
            <person name="van de Wiele N."/>
            <person name="van Rossen-Uffink D."/>
            <person name="Oliveira J.V."/>
            <person name="Vesth T.C."/>
            <person name="Visser J."/>
            <person name="Yu J.-H."/>
            <person name="Zhou M."/>
            <person name="Andersen M.R."/>
            <person name="Archer D.B."/>
            <person name="Baker S.E."/>
            <person name="Benoit I."/>
            <person name="Brakhage A.A."/>
            <person name="Braus G.H."/>
            <person name="Fischer R."/>
            <person name="Frisvad J.C."/>
            <person name="Goldman G.H."/>
            <person name="Houbraken J."/>
            <person name="Oakley B."/>
            <person name="Pocsi I."/>
            <person name="Scazzocchio C."/>
            <person name="Seiboth B."/>
            <person name="vanKuyk P.A."/>
            <person name="Wortman J."/>
            <person name="Dyer P.S."/>
            <person name="Grigoriev I.V."/>
        </authorList>
    </citation>
    <scope>NUCLEOTIDE SEQUENCE [LARGE SCALE GENOMIC DNA]</scope>
    <source>
        <strain evidence="2">CBS 506.65</strain>
    </source>
</reference>
<dbReference type="InterPro" id="IPR029063">
    <property type="entry name" value="SAM-dependent_MTases_sf"/>
</dbReference>
<keyword evidence="2" id="KW-1185">Reference proteome</keyword>